<dbReference type="GO" id="GO:0098797">
    <property type="term" value="C:plasma membrane protein complex"/>
    <property type="evidence" value="ECO:0007669"/>
    <property type="project" value="TreeGrafter"/>
</dbReference>
<dbReference type="PROSITE" id="PS52015">
    <property type="entry name" value="TONB_CTD"/>
    <property type="match status" value="1"/>
</dbReference>
<accession>A0A7Z2JIH0</accession>
<feature type="domain" description="TonB C-terminal" evidence="12">
    <location>
        <begin position="148"/>
        <end position="237"/>
    </location>
</feature>
<dbReference type="PANTHER" id="PTHR33446">
    <property type="entry name" value="PROTEIN TONB-RELATED"/>
    <property type="match status" value="1"/>
</dbReference>
<feature type="transmembrane region" description="Helical" evidence="11">
    <location>
        <begin position="12"/>
        <end position="32"/>
    </location>
</feature>
<dbReference type="GO" id="GO:0031992">
    <property type="term" value="F:energy transducer activity"/>
    <property type="evidence" value="ECO:0007669"/>
    <property type="project" value="TreeGrafter"/>
</dbReference>
<evidence type="ECO:0000256" key="7">
    <source>
        <dbReference type="ARBA" id="ARBA00022927"/>
    </source>
</evidence>
<evidence type="ECO:0000256" key="9">
    <source>
        <dbReference type="ARBA" id="ARBA00023136"/>
    </source>
</evidence>
<keyword evidence="7" id="KW-0653">Protein transport</keyword>
<dbReference type="KEGG" id="pacs:FAZ98_33030"/>
<feature type="region of interest" description="Disordered" evidence="10">
    <location>
        <begin position="106"/>
        <end position="146"/>
    </location>
</feature>
<evidence type="ECO:0000313" key="14">
    <source>
        <dbReference type="Proteomes" id="UP000433577"/>
    </source>
</evidence>
<feature type="compositionally biased region" description="Low complexity" evidence="10">
    <location>
        <begin position="120"/>
        <end position="146"/>
    </location>
</feature>
<dbReference type="Gene3D" id="3.30.1150.10">
    <property type="match status" value="1"/>
</dbReference>
<evidence type="ECO:0000256" key="6">
    <source>
        <dbReference type="ARBA" id="ARBA00022692"/>
    </source>
</evidence>
<evidence type="ECO:0000256" key="10">
    <source>
        <dbReference type="SAM" id="MobiDB-lite"/>
    </source>
</evidence>
<proteinExistence type="inferred from homology"/>
<comment type="similarity">
    <text evidence="2">Belongs to the TonB family.</text>
</comment>
<dbReference type="PANTHER" id="PTHR33446:SF2">
    <property type="entry name" value="PROTEIN TONB"/>
    <property type="match status" value="1"/>
</dbReference>
<sequence>MVTLLDARRPRAVAGCVLAVALWSAFVGGFVGELAVAPQAAPPVTLDARLVEIVPPPAPSLPRPLTPSPPTAAPRAAAHVPAPARSMPVTHLAAPHAAASIPAPLAKPAATPVPSPAPETAPAAAPQATTAARSATDAPAAATDANASGNAAAHALVQPLPVIPDDLRDQGYQALALARFTIHADGSVDVALVHPTQNPRLNQILLESLRKWRFFPAMKAGHPVESEQDIRVHFNVE</sequence>
<gene>
    <name evidence="13" type="ORF">FAZ98_33030</name>
</gene>
<dbReference type="Proteomes" id="UP000433577">
    <property type="component" value="Chromosome 4"/>
</dbReference>
<evidence type="ECO:0000256" key="2">
    <source>
        <dbReference type="ARBA" id="ARBA00006555"/>
    </source>
</evidence>
<organism evidence="13 14">
    <name type="scientific">Paraburkholderia acidisoli</name>
    <dbReference type="NCBI Taxonomy" id="2571748"/>
    <lineage>
        <taxon>Bacteria</taxon>
        <taxon>Pseudomonadati</taxon>
        <taxon>Pseudomonadota</taxon>
        <taxon>Betaproteobacteria</taxon>
        <taxon>Burkholderiales</taxon>
        <taxon>Burkholderiaceae</taxon>
        <taxon>Paraburkholderia</taxon>
    </lineage>
</organism>
<dbReference type="GO" id="GO:0015031">
    <property type="term" value="P:protein transport"/>
    <property type="evidence" value="ECO:0007669"/>
    <property type="project" value="UniProtKB-KW"/>
</dbReference>
<evidence type="ECO:0000256" key="1">
    <source>
        <dbReference type="ARBA" id="ARBA00004383"/>
    </source>
</evidence>
<comment type="subcellular location">
    <subcellularLocation>
        <location evidence="1">Cell inner membrane</location>
        <topology evidence="1">Single-pass membrane protein</topology>
        <orientation evidence="1">Periplasmic side</orientation>
    </subcellularLocation>
</comment>
<dbReference type="SUPFAM" id="SSF74653">
    <property type="entry name" value="TolA/TonB C-terminal domain"/>
    <property type="match status" value="1"/>
</dbReference>
<dbReference type="InterPro" id="IPR006260">
    <property type="entry name" value="TonB/TolA_C"/>
</dbReference>
<keyword evidence="8 11" id="KW-1133">Transmembrane helix</keyword>
<evidence type="ECO:0000256" key="5">
    <source>
        <dbReference type="ARBA" id="ARBA00022519"/>
    </source>
</evidence>
<keyword evidence="3" id="KW-0813">Transport</keyword>
<dbReference type="NCBIfam" id="TIGR01352">
    <property type="entry name" value="tonB_Cterm"/>
    <property type="match status" value="1"/>
</dbReference>
<keyword evidence="6 11" id="KW-0812">Transmembrane</keyword>
<dbReference type="EMBL" id="CP046916">
    <property type="protein sequence ID" value="QGZ66907.1"/>
    <property type="molecule type" value="Genomic_DNA"/>
</dbReference>
<dbReference type="AlphaFoldDB" id="A0A7Z2JIH0"/>
<feature type="compositionally biased region" description="Pro residues" evidence="10">
    <location>
        <begin position="59"/>
        <end position="72"/>
    </location>
</feature>
<dbReference type="GO" id="GO:0055085">
    <property type="term" value="P:transmembrane transport"/>
    <property type="evidence" value="ECO:0007669"/>
    <property type="project" value="InterPro"/>
</dbReference>
<dbReference type="InterPro" id="IPR037682">
    <property type="entry name" value="TonB_C"/>
</dbReference>
<reference evidence="13 14" key="1">
    <citation type="submission" date="2019-12" db="EMBL/GenBank/DDBJ databases">
        <title>Paraburkholderia acidiphila 7Q-K02 sp. nov and Paraburkholderia acidisoli DHF22 sp. nov., two strains isolated from forest soil.</title>
        <authorList>
            <person name="Gao Z."/>
            <person name="Qiu L."/>
        </authorList>
    </citation>
    <scope>NUCLEOTIDE SEQUENCE [LARGE SCALE GENOMIC DNA]</scope>
    <source>
        <strain evidence="13 14">DHF22</strain>
    </source>
</reference>
<keyword evidence="9 11" id="KW-0472">Membrane</keyword>
<evidence type="ECO:0000313" key="13">
    <source>
        <dbReference type="EMBL" id="QGZ66907.1"/>
    </source>
</evidence>
<evidence type="ECO:0000256" key="8">
    <source>
        <dbReference type="ARBA" id="ARBA00022989"/>
    </source>
</evidence>
<evidence type="ECO:0000259" key="12">
    <source>
        <dbReference type="PROSITE" id="PS52015"/>
    </source>
</evidence>
<protein>
    <submittedName>
        <fullName evidence="13">TonB family protein</fullName>
    </submittedName>
</protein>
<dbReference type="OrthoDB" id="9792439at2"/>
<dbReference type="InterPro" id="IPR051045">
    <property type="entry name" value="TonB-dependent_transducer"/>
</dbReference>
<keyword evidence="14" id="KW-1185">Reference proteome</keyword>
<keyword evidence="4" id="KW-1003">Cell membrane</keyword>
<name>A0A7Z2JIH0_9BURK</name>
<evidence type="ECO:0000256" key="11">
    <source>
        <dbReference type="SAM" id="Phobius"/>
    </source>
</evidence>
<keyword evidence="5" id="KW-0997">Cell inner membrane</keyword>
<dbReference type="Pfam" id="PF03544">
    <property type="entry name" value="TonB_C"/>
    <property type="match status" value="1"/>
</dbReference>
<evidence type="ECO:0000256" key="3">
    <source>
        <dbReference type="ARBA" id="ARBA00022448"/>
    </source>
</evidence>
<evidence type="ECO:0000256" key="4">
    <source>
        <dbReference type="ARBA" id="ARBA00022475"/>
    </source>
</evidence>
<feature type="region of interest" description="Disordered" evidence="10">
    <location>
        <begin position="59"/>
        <end position="81"/>
    </location>
</feature>